<dbReference type="Pfam" id="PF00078">
    <property type="entry name" value="RVT_1"/>
    <property type="match status" value="1"/>
</dbReference>
<gene>
    <name evidence="2" type="ORF">OVA965_LOCUS20230</name>
    <name evidence="3" type="ORF">TMI583_LOCUS20543</name>
</gene>
<accession>A0A8S2EAQ1</accession>
<evidence type="ECO:0000313" key="4">
    <source>
        <dbReference type="Proteomes" id="UP000677228"/>
    </source>
</evidence>
<dbReference type="CDD" id="cd01647">
    <property type="entry name" value="RT_LTR"/>
    <property type="match status" value="1"/>
</dbReference>
<dbReference type="InterPro" id="IPR000477">
    <property type="entry name" value="RT_dom"/>
</dbReference>
<dbReference type="PANTHER" id="PTHR24559">
    <property type="entry name" value="TRANSPOSON TY3-I GAG-POL POLYPROTEIN"/>
    <property type="match status" value="1"/>
</dbReference>
<feature type="domain" description="Reverse transcriptase" evidence="1">
    <location>
        <begin position="1"/>
        <end position="167"/>
    </location>
</feature>
<comment type="caution">
    <text evidence="2">The sequence shown here is derived from an EMBL/GenBank/DDBJ whole genome shotgun (WGS) entry which is preliminary data.</text>
</comment>
<evidence type="ECO:0000313" key="2">
    <source>
        <dbReference type="EMBL" id="CAF1122073.1"/>
    </source>
</evidence>
<dbReference type="PANTHER" id="PTHR24559:SF444">
    <property type="entry name" value="REVERSE TRANSCRIPTASE DOMAIN-CONTAINING PROTEIN"/>
    <property type="match status" value="1"/>
</dbReference>
<dbReference type="AlphaFoldDB" id="A0A8S2EAQ1"/>
<dbReference type="PROSITE" id="PS50878">
    <property type="entry name" value="RT_POL"/>
    <property type="match status" value="1"/>
</dbReference>
<evidence type="ECO:0000259" key="1">
    <source>
        <dbReference type="PROSITE" id="PS50878"/>
    </source>
</evidence>
<evidence type="ECO:0000313" key="3">
    <source>
        <dbReference type="EMBL" id="CAF3896703.1"/>
    </source>
</evidence>
<dbReference type="EMBL" id="CAJNOK010010682">
    <property type="protein sequence ID" value="CAF1122073.1"/>
    <property type="molecule type" value="Genomic_DNA"/>
</dbReference>
<protein>
    <recommendedName>
        <fullName evidence="1">Reverse transcriptase domain-containing protein</fullName>
    </recommendedName>
</protein>
<dbReference type="Gene3D" id="3.10.10.10">
    <property type="entry name" value="HIV Type 1 Reverse Transcriptase, subunit A, domain 1"/>
    <property type="match status" value="1"/>
</dbReference>
<dbReference type="Gene3D" id="3.30.70.270">
    <property type="match status" value="1"/>
</dbReference>
<dbReference type="InterPro" id="IPR053134">
    <property type="entry name" value="RNA-dir_DNA_polymerase"/>
</dbReference>
<dbReference type="SUPFAM" id="SSF56672">
    <property type="entry name" value="DNA/RNA polymerases"/>
    <property type="match status" value="1"/>
</dbReference>
<dbReference type="InterPro" id="IPR043128">
    <property type="entry name" value="Rev_trsase/Diguanyl_cyclase"/>
</dbReference>
<dbReference type="InterPro" id="IPR043502">
    <property type="entry name" value="DNA/RNA_pol_sf"/>
</dbReference>
<dbReference type="Proteomes" id="UP000677228">
    <property type="component" value="Unassembled WGS sequence"/>
</dbReference>
<dbReference type="EMBL" id="CAJOBA010017722">
    <property type="protein sequence ID" value="CAF3896703.1"/>
    <property type="molecule type" value="Genomic_DNA"/>
</dbReference>
<reference evidence="2" key="1">
    <citation type="submission" date="2021-02" db="EMBL/GenBank/DDBJ databases">
        <authorList>
            <person name="Nowell W R."/>
        </authorList>
    </citation>
    <scope>NUCLEOTIDE SEQUENCE</scope>
</reference>
<organism evidence="2 4">
    <name type="scientific">Didymodactylos carnosus</name>
    <dbReference type="NCBI Taxonomy" id="1234261"/>
    <lineage>
        <taxon>Eukaryota</taxon>
        <taxon>Metazoa</taxon>
        <taxon>Spiralia</taxon>
        <taxon>Gnathifera</taxon>
        <taxon>Rotifera</taxon>
        <taxon>Eurotatoria</taxon>
        <taxon>Bdelloidea</taxon>
        <taxon>Philodinida</taxon>
        <taxon>Philodinidae</taxon>
        <taxon>Didymodactylos</taxon>
    </lineage>
</organism>
<proteinExistence type="predicted"/>
<dbReference type="Proteomes" id="UP000682733">
    <property type="component" value="Unassembled WGS sequence"/>
</dbReference>
<sequence>MVITSCYYQGKGGSPRFCVDYRKPNLITERDVYLLLRIDDIADKVAGSNYFTILDLKSGYWLIPIAENKEKTTFVTTDGLYEFNVLPFGLSNALSTFHLVIDSVVGAVRWDITLVYLHDVTIYSKIFEKYIQHLAMVLTALEKANVKLNPGKCKLARKELDYLGYRITRNGIKPTIQMSAKH</sequence>
<name>A0A8S2EAQ1_9BILA</name>